<dbReference type="InterPro" id="IPR003395">
    <property type="entry name" value="RecF/RecN/SMC_N"/>
</dbReference>
<dbReference type="PANTHER" id="PTHR11059:SF0">
    <property type="entry name" value="DNA REPAIR PROTEIN RECN"/>
    <property type="match status" value="1"/>
</dbReference>
<keyword evidence="6" id="KW-0067">ATP-binding</keyword>
<dbReference type="NCBIfam" id="TIGR00634">
    <property type="entry name" value="recN"/>
    <property type="match status" value="1"/>
</dbReference>
<keyword evidence="5 9" id="KW-0227">DNA damage</keyword>
<name>A0A9D9ICR9_9SPIO</name>
<dbReference type="Gene3D" id="3.40.50.300">
    <property type="entry name" value="P-loop containing nucleotide triphosphate hydrolases"/>
    <property type="match status" value="2"/>
</dbReference>
<dbReference type="InterPro" id="IPR027417">
    <property type="entry name" value="P-loop_NTPase"/>
</dbReference>
<proteinExistence type="inferred from homology"/>
<evidence type="ECO:0000256" key="10">
    <source>
        <dbReference type="SAM" id="Coils"/>
    </source>
</evidence>
<feature type="domain" description="RecF/RecN/SMC N-terminal" evidence="11">
    <location>
        <begin position="2"/>
        <end position="503"/>
    </location>
</feature>
<comment type="caution">
    <text evidence="12">The sequence shown here is derived from an EMBL/GenBank/DDBJ whole genome shotgun (WGS) entry which is preliminary data.</text>
</comment>
<dbReference type="CDD" id="cd03241">
    <property type="entry name" value="ABC_RecN"/>
    <property type="match status" value="1"/>
</dbReference>
<reference evidence="12" key="1">
    <citation type="submission" date="2020-10" db="EMBL/GenBank/DDBJ databases">
        <authorList>
            <person name="Gilroy R."/>
        </authorList>
    </citation>
    <scope>NUCLEOTIDE SEQUENCE</scope>
    <source>
        <strain evidence="12">14700</strain>
    </source>
</reference>
<evidence type="ECO:0000256" key="9">
    <source>
        <dbReference type="PIRNR" id="PIRNR003128"/>
    </source>
</evidence>
<sequence>MLEHLSVRNYVLIDHLDIDFHSGFTVLTGETGSGKTIMLGALSLLLGAKADRNDVRLGENSAEITGLFSVSSKAVFDWADEHGIEIEDNEILIRRLIKATGKGAYTVNGSPVTVKEGEELGHMLVDVSSQHSHQSLLRNDVLRSILDKFSSLEKEKDSYTESYKALRSIENEIKELEERVRRSREEADYMRFSLGELEKADLREGEEEELKKEVEIMGSSEFLKENLSAAISEMKSASASLGEALDAVRKASKKDDRLAAEADRTESIGIEADDIMLSLRGYFESIDYSESELEEKNSRLMVLQRIRRKYGGSIEEAIRRRDEYRLKLEESENSEEILESLRKKRNTAYEDAVGRAEKLLSERKRGALSLSHKIEEMLHLLGMKAAIFEIRTERTETLNPDGMDRISFLIAPNKGEKLSPIENTASGGELSRIMLALKVTVNASGDASMLFDEIDTGIGGTVANAVGEEMKKLAEREQVIAITHLAQIASRASSHYLVEKEEKNGRTMTRIRCVEGEERVKEIARLLSGETSDLSLEHARMLLKVQC</sequence>
<evidence type="ECO:0000256" key="5">
    <source>
        <dbReference type="ARBA" id="ARBA00022763"/>
    </source>
</evidence>
<dbReference type="GO" id="GO:0006281">
    <property type="term" value="P:DNA repair"/>
    <property type="evidence" value="ECO:0007669"/>
    <property type="project" value="UniProtKB-KW"/>
</dbReference>
<dbReference type="Pfam" id="PF02463">
    <property type="entry name" value="SMC_N"/>
    <property type="match status" value="1"/>
</dbReference>
<dbReference type="PIRSF" id="PIRSF003128">
    <property type="entry name" value="RecN"/>
    <property type="match status" value="1"/>
</dbReference>
<organism evidence="12 13">
    <name type="scientific">Candidatus Ornithospirochaeta stercoravium</name>
    <dbReference type="NCBI Taxonomy" id="2840897"/>
    <lineage>
        <taxon>Bacteria</taxon>
        <taxon>Pseudomonadati</taxon>
        <taxon>Spirochaetota</taxon>
        <taxon>Spirochaetia</taxon>
        <taxon>Spirochaetales</taxon>
        <taxon>Spirochaetaceae</taxon>
        <taxon>Spirochaetaceae incertae sedis</taxon>
        <taxon>Candidatus Ornithospirochaeta</taxon>
    </lineage>
</organism>
<keyword evidence="7 9" id="KW-0234">DNA repair</keyword>
<dbReference type="FunFam" id="3.40.50.300:FF:000319">
    <property type="entry name" value="DNA repair protein RecN"/>
    <property type="match status" value="1"/>
</dbReference>
<comment type="function">
    <text evidence="1 9">May be involved in recombinational repair of damaged DNA.</text>
</comment>
<evidence type="ECO:0000256" key="6">
    <source>
        <dbReference type="ARBA" id="ARBA00022840"/>
    </source>
</evidence>
<evidence type="ECO:0000256" key="8">
    <source>
        <dbReference type="ARBA" id="ARBA00033408"/>
    </source>
</evidence>
<dbReference type="Proteomes" id="UP000810292">
    <property type="component" value="Unassembled WGS sequence"/>
</dbReference>
<dbReference type="GO" id="GO:0005524">
    <property type="term" value="F:ATP binding"/>
    <property type="evidence" value="ECO:0007669"/>
    <property type="project" value="UniProtKB-KW"/>
</dbReference>
<dbReference type="EMBL" id="JADIMF010000105">
    <property type="protein sequence ID" value="MBO8469449.1"/>
    <property type="molecule type" value="Genomic_DNA"/>
</dbReference>
<dbReference type="PANTHER" id="PTHR11059">
    <property type="entry name" value="DNA REPAIR PROTEIN RECN"/>
    <property type="match status" value="1"/>
</dbReference>
<evidence type="ECO:0000256" key="1">
    <source>
        <dbReference type="ARBA" id="ARBA00003618"/>
    </source>
</evidence>
<dbReference type="SUPFAM" id="SSF52540">
    <property type="entry name" value="P-loop containing nucleoside triphosphate hydrolases"/>
    <property type="match status" value="2"/>
</dbReference>
<evidence type="ECO:0000259" key="11">
    <source>
        <dbReference type="Pfam" id="PF02463"/>
    </source>
</evidence>
<feature type="coiled-coil region" evidence="10">
    <location>
        <begin position="314"/>
        <end position="341"/>
    </location>
</feature>
<evidence type="ECO:0000256" key="3">
    <source>
        <dbReference type="ARBA" id="ARBA00021315"/>
    </source>
</evidence>
<keyword evidence="10" id="KW-0175">Coiled coil</keyword>
<dbReference type="GO" id="GO:0006310">
    <property type="term" value="P:DNA recombination"/>
    <property type="evidence" value="ECO:0007669"/>
    <property type="project" value="InterPro"/>
</dbReference>
<evidence type="ECO:0000256" key="7">
    <source>
        <dbReference type="ARBA" id="ARBA00023204"/>
    </source>
</evidence>
<evidence type="ECO:0000313" key="13">
    <source>
        <dbReference type="Proteomes" id="UP000810292"/>
    </source>
</evidence>
<dbReference type="GO" id="GO:0009432">
    <property type="term" value="P:SOS response"/>
    <property type="evidence" value="ECO:0007669"/>
    <property type="project" value="TreeGrafter"/>
</dbReference>
<comment type="similarity">
    <text evidence="2 9">Belongs to the RecN family.</text>
</comment>
<dbReference type="GO" id="GO:0043590">
    <property type="term" value="C:bacterial nucleoid"/>
    <property type="evidence" value="ECO:0007669"/>
    <property type="project" value="TreeGrafter"/>
</dbReference>
<reference evidence="12" key="2">
    <citation type="journal article" date="2021" name="PeerJ">
        <title>Extensive microbial diversity within the chicken gut microbiome revealed by metagenomics and culture.</title>
        <authorList>
            <person name="Gilroy R."/>
            <person name="Ravi A."/>
            <person name="Getino M."/>
            <person name="Pursley I."/>
            <person name="Horton D.L."/>
            <person name="Alikhan N.F."/>
            <person name="Baker D."/>
            <person name="Gharbi K."/>
            <person name="Hall N."/>
            <person name="Watson M."/>
            <person name="Adriaenssens E.M."/>
            <person name="Foster-Nyarko E."/>
            <person name="Jarju S."/>
            <person name="Secka A."/>
            <person name="Antonio M."/>
            <person name="Oren A."/>
            <person name="Chaudhuri R.R."/>
            <person name="La Ragione R."/>
            <person name="Hildebrand F."/>
            <person name="Pallen M.J."/>
        </authorList>
    </citation>
    <scope>NUCLEOTIDE SEQUENCE</scope>
    <source>
        <strain evidence="12">14700</strain>
    </source>
</reference>
<protein>
    <recommendedName>
        <fullName evidence="3 9">DNA repair protein RecN</fullName>
    </recommendedName>
    <alternativeName>
        <fullName evidence="8 9">Recombination protein N</fullName>
    </alternativeName>
</protein>
<evidence type="ECO:0000256" key="4">
    <source>
        <dbReference type="ARBA" id="ARBA00022741"/>
    </source>
</evidence>
<feature type="coiled-coil region" evidence="10">
    <location>
        <begin position="159"/>
        <end position="186"/>
    </location>
</feature>
<dbReference type="InterPro" id="IPR004604">
    <property type="entry name" value="DNA_recomb/repair_RecN"/>
</dbReference>
<evidence type="ECO:0000313" key="12">
    <source>
        <dbReference type="EMBL" id="MBO8469449.1"/>
    </source>
</evidence>
<keyword evidence="4" id="KW-0547">Nucleotide-binding</keyword>
<gene>
    <name evidence="12" type="primary">recN</name>
    <name evidence="12" type="ORF">IAA72_06670</name>
</gene>
<dbReference type="AlphaFoldDB" id="A0A9D9ICR9"/>
<accession>A0A9D9ICR9</accession>
<evidence type="ECO:0000256" key="2">
    <source>
        <dbReference type="ARBA" id="ARBA00009441"/>
    </source>
</evidence>